<dbReference type="FunFam" id="2.130.10.10:FF:000529">
    <property type="entry name" value="WD repeat domain phosphoinositide-interacting protein 1"/>
    <property type="match status" value="1"/>
</dbReference>
<evidence type="ECO:0000256" key="4">
    <source>
        <dbReference type="ARBA" id="ARBA00025740"/>
    </source>
</evidence>
<dbReference type="InterPro" id="IPR015943">
    <property type="entry name" value="WD40/YVTN_repeat-like_dom_sf"/>
</dbReference>
<dbReference type="FunCoup" id="T1FNB8">
    <property type="interactions" value="1396"/>
</dbReference>
<dbReference type="EnsemblMetazoa" id="HelroT185812">
    <property type="protein sequence ID" value="HelroP185812"/>
    <property type="gene ID" value="HelroG185812"/>
</dbReference>
<dbReference type="GO" id="GO:0000425">
    <property type="term" value="P:pexophagy"/>
    <property type="evidence" value="ECO:0000318"/>
    <property type="project" value="GO_Central"/>
</dbReference>
<dbReference type="GO" id="GO:0032266">
    <property type="term" value="F:phosphatidylinositol-3-phosphate binding"/>
    <property type="evidence" value="ECO:0000318"/>
    <property type="project" value="GO_Central"/>
</dbReference>
<keyword evidence="8" id="KW-1185">Reference proteome</keyword>
<evidence type="ECO:0000256" key="2">
    <source>
        <dbReference type="ARBA" id="ARBA00022737"/>
    </source>
</evidence>
<evidence type="ECO:0000256" key="3">
    <source>
        <dbReference type="ARBA" id="ARBA00023006"/>
    </source>
</evidence>
<evidence type="ECO:0000256" key="5">
    <source>
        <dbReference type="SAM" id="MobiDB-lite"/>
    </source>
</evidence>
<feature type="region of interest" description="Disordered" evidence="5">
    <location>
        <begin position="391"/>
        <end position="424"/>
    </location>
</feature>
<evidence type="ECO:0000313" key="6">
    <source>
        <dbReference type="EMBL" id="ESN99526.1"/>
    </source>
</evidence>
<accession>T1FNB8</accession>
<comment type="similarity">
    <text evidence="4">Belongs to the WD repeat PROPPIN family.</text>
</comment>
<dbReference type="GO" id="GO:0044804">
    <property type="term" value="P:nucleophagy"/>
    <property type="evidence" value="ECO:0000318"/>
    <property type="project" value="GO_Central"/>
</dbReference>
<dbReference type="SUPFAM" id="SSF50978">
    <property type="entry name" value="WD40 repeat-like"/>
    <property type="match status" value="1"/>
</dbReference>
<dbReference type="KEGG" id="hro:HELRODRAFT_185812"/>
<dbReference type="AlphaFoldDB" id="T1FNB8"/>
<dbReference type="GO" id="GO:0080025">
    <property type="term" value="F:phosphatidylinositol-3,5-bisphosphate binding"/>
    <property type="evidence" value="ECO:0000318"/>
    <property type="project" value="GO_Central"/>
</dbReference>
<dbReference type="InterPro" id="IPR036322">
    <property type="entry name" value="WD40_repeat_dom_sf"/>
</dbReference>
<evidence type="ECO:0000313" key="7">
    <source>
        <dbReference type="EnsemblMetazoa" id="HelroP185812"/>
    </source>
</evidence>
<name>T1FNB8_HELRO</name>
<dbReference type="STRING" id="6412.T1FNB8"/>
<dbReference type="InParanoid" id="T1FNB8"/>
<keyword evidence="1" id="KW-0853">WD repeat</keyword>
<dbReference type="GO" id="GO:0034045">
    <property type="term" value="C:phagophore assembly site membrane"/>
    <property type="evidence" value="ECO:0000318"/>
    <property type="project" value="GO_Central"/>
</dbReference>
<dbReference type="GO" id="GO:0061723">
    <property type="term" value="P:glycophagy"/>
    <property type="evidence" value="ECO:0000318"/>
    <property type="project" value="GO_Central"/>
</dbReference>
<organism evidence="7 8">
    <name type="scientific">Helobdella robusta</name>
    <name type="common">Californian leech</name>
    <dbReference type="NCBI Taxonomy" id="6412"/>
    <lineage>
        <taxon>Eukaryota</taxon>
        <taxon>Metazoa</taxon>
        <taxon>Spiralia</taxon>
        <taxon>Lophotrochozoa</taxon>
        <taxon>Annelida</taxon>
        <taxon>Clitellata</taxon>
        <taxon>Hirudinea</taxon>
        <taxon>Rhynchobdellida</taxon>
        <taxon>Glossiphoniidae</taxon>
        <taxon>Helobdella</taxon>
    </lineage>
</organism>
<evidence type="ECO:0000256" key="1">
    <source>
        <dbReference type="ARBA" id="ARBA00022574"/>
    </source>
</evidence>
<reference evidence="7" key="3">
    <citation type="submission" date="2015-06" db="UniProtKB">
        <authorList>
            <consortium name="EnsemblMetazoa"/>
        </authorList>
    </citation>
    <scope>IDENTIFICATION</scope>
</reference>
<dbReference type="EMBL" id="AMQM01005804">
    <property type="status" value="NOT_ANNOTATED_CDS"/>
    <property type="molecule type" value="Genomic_DNA"/>
</dbReference>
<protein>
    <submittedName>
        <fullName evidence="6 7">Uncharacterized protein</fullName>
    </submittedName>
</protein>
<dbReference type="PANTHER" id="PTHR11227">
    <property type="entry name" value="WD-REPEAT PROTEIN INTERACTING WITH PHOSPHOINOSIDES WIPI -RELATED"/>
    <property type="match status" value="1"/>
</dbReference>
<dbReference type="Gene3D" id="2.130.10.10">
    <property type="entry name" value="YVTN repeat-like/Quinoprotein amine dehydrogenase"/>
    <property type="match status" value="1"/>
</dbReference>
<dbReference type="GO" id="GO:0000422">
    <property type="term" value="P:autophagy of mitochondrion"/>
    <property type="evidence" value="ECO:0000318"/>
    <property type="project" value="GO_Central"/>
</dbReference>
<dbReference type="CTD" id="20210315"/>
<dbReference type="EMBL" id="KB097106">
    <property type="protein sequence ID" value="ESN99526.1"/>
    <property type="molecule type" value="Genomic_DNA"/>
</dbReference>
<dbReference type="GeneID" id="20210315"/>
<dbReference type="Proteomes" id="UP000015101">
    <property type="component" value="Unassembled WGS sequence"/>
</dbReference>
<sequence>MAAAVPDLETDESESNLLFFNFNQNYSAISVGTKTGYRLLSLASIDKFDVVHEDDTPEVNAIDRFFSSSLLALVSLTAPRKLRVCHFKKTQEICNFSYSSAILGVKLNRTSHAILQRLVVCLEDSIHIHGLKDMRTLHSINNIPYNPKGLFALASGNENCFLAWPSSNIIGEVHVFDCISQRDITTIHAHDNPLAAIAFSTSSSMIATASEKGTIIRVFSLPDGQKIFEFRRGVKRCATIHSLSFSQDSRFLCCSSNTETIHIFNLESTKDEKPVEESQGGWMDYLSGALRTSASYLPTQVTEILNQGRDFAVARLHKAGLKNVSAIACIQRATYVLVACEDGFLYVFNFNTSIGGECPYVKRLRFDVMGESGNAEVADSMLINGAAASWPFTKDEPSEDRVKEPADDLKLDDENEFPPVVHGN</sequence>
<proteinExistence type="inferred from homology"/>
<dbReference type="RefSeq" id="XP_009022299.1">
    <property type="nucleotide sequence ID" value="XM_009024051.1"/>
</dbReference>
<dbReference type="eggNOG" id="KOG2110">
    <property type="taxonomic scope" value="Eukaryota"/>
</dbReference>
<reference evidence="6 8" key="2">
    <citation type="journal article" date="2013" name="Nature">
        <title>Insights into bilaterian evolution from three spiralian genomes.</title>
        <authorList>
            <person name="Simakov O."/>
            <person name="Marletaz F."/>
            <person name="Cho S.J."/>
            <person name="Edsinger-Gonzales E."/>
            <person name="Havlak P."/>
            <person name="Hellsten U."/>
            <person name="Kuo D.H."/>
            <person name="Larsson T."/>
            <person name="Lv J."/>
            <person name="Arendt D."/>
            <person name="Savage R."/>
            <person name="Osoegawa K."/>
            <person name="de Jong P."/>
            <person name="Grimwood J."/>
            <person name="Chapman J.A."/>
            <person name="Shapiro H."/>
            <person name="Aerts A."/>
            <person name="Otillar R.P."/>
            <person name="Terry A.Y."/>
            <person name="Boore J.L."/>
            <person name="Grigoriev I.V."/>
            <person name="Lindberg D.R."/>
            <person name="Seaver E.C."/>
            <person name="Weisblat D.A."/>
            <person name="Putnam N.H."/>
            <person name="Rokhsar D.S."/>
        </authorList>
    </citation>
    <scope>NUCLEOTIDE SEQUENCE</scope>
</reference>
<dbReference type="SMART" id="SM00320">
    <property type="entry name" value="WD40"/>
    <property type="match status" value="3"/>
</dbReference>
<dbReference type="GO" id="GO:0005829">
    <property type="term" value="C:cytosol"/>
    <property type="evidence" value="ECO:0000318"/>
    <property type="project" value="GO_Central"/>
</dbReference>
<dbReference type="GO" id="GO:0030674">
    <property type="term" value="F:protein-macromolecule adaptor activity"/>
    <property type="evidence" value="ECO:0000318"/>
    <property type="project" value="GO_Central"/>
</dbReference>
<gene>
    <name evidence="7" type="primary">20210315</name>
    <name evidence="6" type="ORF">HELRODRAFT_185812</name>
</gene>
<dbReference type="HOGENOM" id="CLU_025895_1_1_1"/>
<dbReference type="OMA" id="NIAILEM"/>
<dbReference type="InterPro" id="IPR048720">
    <property type="entry name" value="PROPPIN"/>
</dbReference>
<dbReference type="Pfam" id="PF21032">
    <property type="entry name" value="PROPPIN"/>
    <property type="match status" value="1"/>
</dbReference>
<reference evidence="8" key="1">
    <citation type="submission" date="2012-12" db="EMBL/GenBank/DDBJ databases">
        <authorList>
            <person name="Hellsten U."/>
            <person name="Grimwood J."/>
            <person name="Chapman J.A."/>
            <person name="Shapiro H."/>
            <person name="Aerts A."/>
            <person name="Otillar R.P."/>
            <person name="Terry A.Y."/>
            <person name="Boore J.L."/>
            <person name="Simakov O."/>
            <person name="Marletaz F."/>
            <person name="Cho S.-J."/>
            <person name="Edsinger-Gonzales E."/>
            <person name="Havlak P."/>
            <person name="Kuo D.-H."/>
            <person name="Larsson T."/>
            <person name="Lv J."/>
            <person name="Arendt D."/>
            <person name="Savage R."/>
            <person name="Osoegawa K."/>
            <person name="de Jong P."/>
            <person name="Lindberg D.R."/>
            <person name="Seaver E.C."/>
            <person name="Weisblat D.A."/>
            <person name="Putnam N.H."/>
            <person name="Grigoriev I.V."/>
            <person name="Rokhsar D.S."/>
        </authorList>
    </citation>
    <scope>NUCLEOTIDE SEQUENCE</scope>
</reference>
<keyword evidence="2" id="KW-0677">Repeat</keyword>
<keyword evidence="3" id="KW-0072">Autophagy</keyword>
<feature type="compositionally biased region" description="Basic and acidic residues" evidence="5">
    <location>
        <begin position="393"/>
        <end position="409"/>
    </location>
</feature>
<dbReference type="InterPro" id="IPR001680">
    <property type="entry name" value="WD40_rpt"/>
</dbReference>
<evidence type="ECO:0000313" key="8">
    <source>
        <dbReference type="Proteomes" id="UP000015101"/>
    </source>
</evidence>
<dbReference type="OrthoDB" id="1667587at2759"/>
<dbReference type="GO" id="GO:0034497">
    <property type="term" value="P:protein localization to phagophore assembly site"/>
    <property type="evidence" value="ECO:0000318"/>
    <property type="project" value="GO_Central"/>
</dbReference>